<name>A0ABC8B3B8_9NOCA</name>
<accession>A0ABC8B3B8</accession>
<dbReference type="KEGG" id="nsr:NS506_07091"/>
<dbReference type="AlphaFoldDB" id="A0ABC8B3B8"/>
<evidence type="ECO:0000259" key="2">
    <source>
        <dbReference type="Pfam" id="PF24346"/>
    </source>
</evidence>
<feature type="region of interest" description="Disordered" evidence="1">
    <location>
        <begin position="199"/>
        <end position="226"/>
    </location>
</feature>
<protein>
    <recommendedName>
        <fullName evidence="2">DUF7507 domain-containing protein</fullName>
    </recommendedName>
</protein>
<proteinExistence type="predicted"/>
<dbReference type="InterPro" id="IPR055354">
    <property type="entry name" value="DUF7507"/>
</dbReference>
<evidence type="ECO:0000313" key="3">
    <source>
        <dbReference type="EMBL" id="APB01116.1"/>
    </source>
</evidence>
<gene>
    <name evidence="3" type="ORF">NS506_07091</name>
</gene>
<sequence>MTAKVEIDSNHFKDIQQRGTDGNSAIVLISSNVTMKGRNHIRHNHFDNRDAGQAVAIYADGVAGANSTKPSNLYIEDNSFDGFTNQSLRMNQMGSVTVRNNIFHDKSASRANTTEEETATTKVMFTNFNTSSNRKIATWYPTTARLRGKVLEIDVRPNTSGNSPKTPVTIDVYHTAGHTAEMIVGSAEMAEAGTIRLPANGVPPGSIRIQTHSKPDEGGQPESSQFSRTVPIVHEIADPSVQIEKRAWLDVPGDAPGFEDVLAEGTEIDTDSEVPAGTTIWWTYAVTNDGGVPLTRIAVEDDALGRQVCVIESLEPDATRGCTASGPVEAQP</sequence>
<dbReference type="Proteomes" id="UP000180166">
    <property type="component" value="Chromosome"/>
</dbReference>
<feature type="domain" description="DUF7507" evidence="2">
    <location>
        <begin position="271"/>
        <end position="328"/>
    </location>
</feature>
<dbReference type="InterPro" id="IPR011050">
    <property type="entry name" value="Pectin_lyase_fold/virulence"/>
</dbReference>
<dbReference type="EMBL" id="CP017839">
    <property type="protein sequence ID" value="APB01116.1"/>
    <property type="molecule type" value="Genomic_DNA"/>
</dbReference>
<evidence type="ECO:0000256" key="1">
    <source>
        <dbReference type="SAM" id="MobiDB-lite"/>
    </source>
</evidence>
<dbReference type="InterPro" id="IPR012334">
    <property type="entry name" value="Pectin_lyas_fold"/>
</dbReference>
<dbReference type="Gene3D" id="2.160.20.10">
    <property type="entry name" value="Single-stranded right-handed beta-helix, Pectin lyase-like"/>
    <property type="match status" value="1"/>
</dbReference>
<dbReference type="Pfam" id="PF24346">
    <property type="entry name" value="DUF7507"/>
    <property type="match status" value="1"/>
</dbReference>
<evidence type="ECO:0000313" key="4">
    <source>
        <dbReference type="Proteomes" id="UP000180166"/>
    </source>
</evidence>
<dbReference type="SUPFAM" id="SSF51126">
    <property type="entry name" value="Pectin lyase-like"/>
    <property type="match status" value="1"/>
</dbReference>
<organism evidence="3 4">
    <name type="scientific">Nocardia seriolae</name>
    <dbReference type="NCBI Taxonomy" id="37332"/>
    <lineage>
        <taxon>Bacteria</taxon>
        <taxon>Bacillati</taxon>
        <taxon>Actinomycetota</taxon>
        <taxon>Actinomycetes</taxon>
        <taxon>Mycobacteriales</taxon>
        <taxon>Nocardiaceae</taxon>
        <taxon>Nocardia</taxon>
    </lineage>
</organism>
<reference evidence="3 4" key="1">
    <citation type="submission" date="2016-10" db="EMBL/GenBank/DDBJ databases">
        <title>Genome sequence of Nocardia seriolae strain EM150506, isolated from Anguila japonica.</title>
        <authorList>
            <person name="Han H.-J."/>
        </authorList>
    </citation>
    <scope>NUCLEOTIDE SEQUENCE [LARGE SCALE GENOMIC DNA]</scope>
    <source>
        <strain evidence="3 4">EM150506</strain>
    </source>
</reference>